<evidence type="ECO:0000256" key="2">
    <source>
        <dbReference type="ARBA" id="ARBA00022475"/>
    </source>
</evidence>
<dbReference type="Proteomes" id="UP001258017">
    <property type="component" value="Unassembled WGS sequence"/>
</dbReference>
<accession>A0AAD9RNX5</accession>
<keyword evidence="6 10" id="KW-1133">Transmembrane helix</keyword>
<evidence type="ECO:0000256" key="7">
    <source>
        <dbReference type="ARBA" id="ARBA00023136"/>
    </source>
</evidence>
<dbReference type="GO" id="GO:0005886">
    <property type="term" value="C:plasma membrane"/>
    <property type="evidence" value="ECO:0007669"/>
    <property type="project" value="UniProtKB-SubCell"/>
</dbReference>
<dbReference type="PANTHER" id="PTHR21137">
    <property type="entry name" value="ODORANT RECEPTOR"/>
    <property type="match status" value="1"/>
</dbReference>
<keyword evidence="8" id="KW-0675">Receptor</keyword>
<keyword evidence="4 10" id="KW-0812">Transmembrane</keyword>
<dbReference type="PANTHER" id="PTHR21137:SF35">
    <property type="entry name" value="ODORANT RECEPTOR 19A-RELATED"/>
    <property type="match status" value="1"/>
</dbReference>
<evidence type="ECO:0000256" key="8">
    <source>
        <dbReference type="ARBA" id="ARBA00023170"/>
    </source>
</evidence>
<comment type="caution">
    <text evidence="11">The sequence shown here is derived from an EMBL/GenBank/DDBJ whole genome shotgun (WGS) entry which is preliminary data.</text>
</comment>
<dbReference type="AlphaFoldDB" id="A0AAD9RNX5"/>
<evidence type="ECO:0000313" key="11">
    <source>
        <dbReference type="EMBL" id="KAK2583199.1"/>
    </source>
</evidence>
<name>A0AAD9RNX5_9HYME</name>
<dbReference type="Pfam" id="PF02949">
    <property type="entry name" value="7tm_6"/>
    <property type="match status" value="1"/>
</dbReference>
<feature type="transmembrane region" description="Helical" evidence="10">
    <location>
        <begin position="69"/>
        <end position="87"/>
    </location>
</feature>
<evidence type="ECO:0008006" key="13">
    <source>
        <dbReference type="Google" id="ProtNLM"/>
    </source>
</evidence>
<evidence type="ECO:0000256" key="5">
    <source>
        <dbReference type="ARBA" id="ARBA00022725"/>
    </source>
</evidence>
<comment type="subcellular location">
    <subcellularLocation>
        <location evidence="1">Cell membrane</location>
        <topology evidence="1">Multi-pass membrane protein</topology>
    </subcellularLocation>
</comment>
<proteinExistence type="predicted"/>
<evidence type="ECO:0000256" key="9">
    <source>
        <dbReference type="ARBA" id="ARBA00023224"/>
    </source>
</evidence>
<evidence type="ECO:0000256" key="6">
    <source>
        <dbReference type="ARBA" id="ARBA00022989"/>
    </source>
</evidence>
<dbReference type="GO" id="GO:0005549">
    <property type="term" value="F:odorant binding"/>
    <property type="evidence" value="ECO:0007669"/>
    <property type="project" value="InterPro"/>
</dbReference>
<gene>
    <name evidence="11" type="ORF">KPH14_009219</name>
</gene>
<organism evidence="11 12">
    <name type="scientific">Odynerus spinipes</name>
    <dbReference type="NCBI Taxonomy" id="1348599"/>
    <lineage>
        <taxon>Eukaryota</taxon>
        <taxon>Metazoa</taxon>
        <taxon>Ecdysozoa</taxon>
        <taxon>Arthropoda</taxon>
        <taxon>Hexapoda</taxon>
        <taxon>Insecta</taxon>
        <taxon>Pterygota</taxon>
        <taxon>Neoptera</taxon>
        <taxon>Endopterygota</taxon>
        <taxon>Hymenoptera</taxon>
        <taxon>Apocrita</taxon>
        <taxon>Aculeata</taxon>
        <taxon>Vespoidea</taxon>
        <taxon>Vespidae</taxon>
        <taxon>Eumeninae</taxon>
        <taxon>Odynerus</taxon>
    </lineage>
</organism>
<reference evidence="11" key="1">
    <citation type="submission" date="2021-08" db="EMBL/GenBank/DDBJ databases">
        <authorList>
            <person name="Misof B."/>
            <person name="Oliver O."/>
            <person name="Podsiadlowski L."/>
            <person name="Donath A."/>
            <person name="Peters R."/>
            <person name="Mayer C."/>
            <person name="Rust J."/>
            <person name="Gunkel S."/>
            <person name="Lesny P."/>
            <person name="Martin S."/>
            <person name="Oeyen J.P."/>
            <person name="Petersen M."/>
            <person name="Panagiotis P."/>
            <person name="Wilbrandt J."/>
            <person name="Tanja T."/>
        </authorList>
    </citation>
    <scope>NUCLEOTIDE SEQUENCE</scope>
    <source>
        <strain evidence="11">GBR_01_08_01A</strain>
        <tissue evidence="11">Thorax + abdomen</tissue>
    </source>
</reference>
<keyword evidence="12" id="KW-1185">Reference proteome</keyword>
<dbReference type="InterPro" id="IPR004117">
    <property type="entry name" value="7tm6_olfct_rcpt"/>
</dbReference>
<evidence type="ECO:0000256" key="4">
    <source>
        <dbReference type="ARBA" id="ARBA00022692"/>
    </source>
</evidence>
<dbReference type="GO" id="GO:0004984">
    <property type="term" value="F:olfactory receptor activity"/>
    <property type="evidence" value="ECO:0007669"/>
    <property type="project" value="InterPro"/>
</dbReference>
<evidence type="ECO:0000313" key="12">
    <source>
        <dbReference type="Proteomes" id="UP001258017"/>
    </source>
</evidence>
<sequence>MDVKDTPTRLNKIGPISFCVMCVVKYTLLIMHEDDIRYCFNYIETDWKNAKRHEERQIMFECADFSRRLIIISASFAFGGVIFYRLAVPLISPKIVMGNLTFRPIAYPIPKFIVDTRQSPWNEIMIGLQSFCGFAMSAITVGCCSMLTISALHACGQLKILMTCLNYLVAGRSDESDDVDKRLTNIVKRHVRVLSFIAFIENFLQGISFTELLGCTMNMCMLGYYVVTGWKNDSTIRTVTYITLIISFIYNIFIFCYIGEILAEECKKVAEVTYTIDWYRLKGRKSLSLVLIIAMSSSSNRLTAGKFIELSISSFGDVVKTSFAYLNMLRTVTS</sequence>
<dbReference type="EMBL" id="JAIFRP010000030">
    <property type="protein sequence ID" value="KAK2583199.1"/>
    <property type="molecule type" value="Genomic_DNA"/>
</dbReference>
<keyword evidence="2" id="KW-1003">Cell membrane</keyword>
<protein>
    <recommendedName>
        <fullName evidence="13">Odorant receptor</fullName>
    </recommendedName>
</protein>
<evidence type="ECO:0000256" key="3">
    <source>
        <dbReference type="ARBA" id="ARBA00022606"/>
    </source>
</evidence>
<evidence type="ECO:0000256" key="1">
    <source>
        <dbReference type="ARBA" id="ARBA00004651"/>
    </source>
</evidence>
<feature type="transmembrane region" description="Helical" evidence="10">
    <location>
        <begin position="239"/>
        <end position="258"/>
    </location>
</feature>
<keyword evidence="3" id="KW-0716">Sensory transduction</keyword>
<keyword evidence="7 10" id="KW-0472">Membrane</keyword>
<keyword evidence="5" id="KW-0552">Olfaction</keyword>
<dbReference type="GO" id="GO:0007165">
    <property type="term" value="P:signal transduction"/>
    <property type="evidence" value="ECO:0007669"/>
    <property type="project" value="UniProtKB-KW"/>
</dbReference>
<keyword evidence="9" id="KW-0807">Transducer</keyword>
<evidence type="ECO:0000256" key="10">
    <source>
        <dbReference type="SAM" id="Phobius"/>
    </source>
</evidence>
<reference evidence="11" key="2">
    <citation type="journal article" date="2023" name="Commun. Biol.">
        <title>Intrasexual cuticular hydrocarbon dimorphism in a wasp sheds light on hydrocarbon biosynthesis genes in Hymenoptera.</title>
        <authorList>
            <person name="Moris V.C."/>
            <person name="Podsiadlowski L."/>
            <person name="Martin S."/>
            <person name="Oeyen J.P."/>
            <person name="Donath A."/>
            <person name="Petersen M."/>
            <person name="Wilbrandt J."/>
            <person name="Misof B."/>
            <person name="Liedtke D."/>
            <person name="Thamm M."/>
            <person name="Scheiner R."/>
            <person name="Schmitt T."/>
            <person name="Niehuis O."/>
        </authorList>
    </citation>
    <scope>NUCLEOTIDE SEQUENCE</scope>
    <source>
        <strain evidence="11">GBR_01_08_01A</strain>
    </source>
</reference>
<feature type="transmembrane region" description="Helical" evidence="10">
    <location>
        <begin position="126"/>
        <end position="152"/>
    </location>
</feature>